<proteinExistence type="predicted"/>
<organism evidence="1 2">
    <name type="scientific">Piromyces finnis</name>
    <dbReference type="NCBI Taxonomy" id="1754191"/>
    <lineage>
        <taxon>Eukaryota</taxon>
        <taxon>Fungi</taxon>
        <taxon>Fungi incertae sedis</taxon>
        <taxon>Chytridiomycota</taxon>
        <taxon>Chytridiomycota incertae sedis</taxon>
        <taxon>Neocallimastigomycetes</taxon>
        <taxon>Neocallimastigales</taxon>
        <taxon>Neocallimastigaceae</taxon>
        <taxon>Piromyces</taxon>
    </lineage>
</organism>
<dbReference type="OrthoDB" id="2428622at2759"/>
<dbReference type="STRING" id="1754191.A0A1Y1V3P6"/>
<gene>
    <name evidence="1" type="ORF">BCR36DRAFT_372697</name>
</gene>
<evidence type="ECO:0000313" key="1">
    <source>
        <dbReference type="EMBL" id="ORX45643.1"/>
    </source>
</evidence>
<reference evidence="1 2" key="2">
    <citation type="submission" date="2016-08" db="EMBL/GenBank/DDBJ databases">
        <title>Pervasive Adenine N6-methylation of Active Genes in Fungi.</title>
        <authorList>
            <consortium name="DOE Joint Genome Institute"/>
            <person name="Mondo S.J."/>
            <person name="Dannebaum R.O."/>
            <person name="Kuo R.C."/>
            <person name="Labutti K."/>
            <person name="Haridas S."/>
            <person name="Kuo A."/>
            <person name="Salamov A."/>
            <person name="Ahrendt S.R."/>
            <person name="Lipzen A."/>
            <person name="Sullivan W."/>
            <person name="Andreopoulos W.B."/>
            <person name="Clum A."/>
            <person name="Lindquist E."/>
            <person name="Daum C."/>
            <person name="Ramamoorthy G.K."/>
            <person name="Gryganskyi A."/>
            <person name="Culley D."/>
            <person name="Magnuson J.K."/>
            <person name="James T.Y."/>
            <person name="O'Malley M.A."/>
            <person name="Stajich J.E."/>
            <person name="Spatafora J.W."/>
            <person name="Visel A."/>
            <person name="Grigoriev I.V."/>
        </authorList>
    </citation>
    <scope>NUCLEOTIDE SEQUENCE [LARGE SCALE GENOMIC DNA]</scope>
    <source>
        <strain evidence="2">finn</strain>
    </source>
</reference>
<evidence type="ECO:0000313" key="2">
    <source>
        <dbReference type="Proteomes" id="UP000193719"/>
    </source>
</evidence>
<comment type="caution">
    <text evidence="1">The sequence shown here is derived from an EMBL/GenBank/DDBJ whole genome shotgun (WGS) entry which is preliminary data.</text>
</comment>
<name>A0A1Y1V3P6_9FUNG</name>
<keyword evidence="2" id="KW-1185">Reference proteome</keyword>
<reference evidence="1 2" key="1">
    <citation type="submission" date="2016-08" db="EMBL/GenBank/DDBJ databases">
        <title>Genomes of anaerobic fungi encode conserved fungal cellulosomes for biomass hydrolysis.</title>
        <authorList>
            <consortium name="DOE Joint Genome Institute"/>
            <person name="Haitjema C.H."/>
            <person name="Gilmore S.P."/>
            <person name="Henske J.K."/>
            <person name="Solomon K.V."/>
            <person name="De Groot R."/>
            <person name="Kuo A."/>
            <person name="Mondo S.J."/>
            <person name="Salamov A.A."/>
            <person name="Labutti K."/>
            <person name="Zhao Z."/>
            <person name="Chiniquy J."/>
            <person name="Barry K."/>
            <person name="Brewer H.M."/>
            <person name="Purvine S.O."/>
            <person name="Wright A.T."/>
            <person name="Boxma B."/>
            <person name="Van Alen T."/>
            <person name="Hackstein J.H."/>
            <person name="Baker S.E."/>
            <person name="Grigoriev I.V."/>
            <person name="O'Malley M.A."/>
        </authorList>
    </citation>
    <scope>NUCLEOTIDE SEQUENCE [LARGE SCALE GENOMIC DNA]</scope>
    <source>
        <strain evidence="2">finn</strain>
    </source>
</reference>
<dbReference type="Proteomes" id="UP000193719">
    <property type="component" value="Unassembled WGS sequence"/>
</dbReference>
<dbReference type="EMBL" id="MCFH01000039">
    <property type="protein sequence ID" value="ORX45643.1"/>
    <property type="molecule type" value="Genomic_DNA"/>
</dbReference>
<protein>
    <recommendedName>
        <fullName evidence="3">Reverse transcriptase domain-containing protein</fullName>
    </recommendedName>
</protein>
<dbReference type="AlphaFoldDB" id="A0A1Y1V3P6"/>
<sequence>MVDKADDILIGLLQDFSKDLLGEVKENKKMITTSIRLFKEHIKDSSGMPLYVQSSSPNKNEVEDAYDYYKEYYKPLNNQFSPYNLRHLYSGNKSQTFYDYLTKEKVVNKINNLPSNKACGSDGIHTILLKSMNDSMLPDILTELFKLCISFGMTPLRWNKSVIYPIPKKKESC</sequence>
<evidence type="ECO:0008006" key="3">
    <source>
        <dbReference type="Google" id="ProtNLM"/>
    </source>
</evidence>
<accession>A0A1Y1V3P6</accession>